<reference evidence="7 8" key="1">
    <citation type="journal article" date="2018" name="Microbiome">
        <title>Fine metagenomic profile of the Mediterranean stratified and mixed water columns revealed by assembly and recruitment.</title>
        <authorList>
            <person name="Haro-Moreno J.M."/>
            <person name="Lopez-Perez M."/>
            <person name="De La Torre J.R."/>
            <person name="Picazo A."/>
            <person name="Camacho A."/>
            <person name="Rodriguez-Valera F."/>
        </authorList>
    </citation>
    <scope>NUCLEOTIDE SEQUENCE [LARGE SCALE GENOMIC DNA]</scope>
    <source>
        <strain evidence="7">MED-G57</strain>
    </source>
</reference>
<evidence type="ECO:0000256" key="4">
    <source>
        <dbReference type="ARBA" id="ARBA00022842"/>
    </source>
</evidence>
<evidence type="ECO:0000256" key="2">
    <source>
        <dbReference type="ARBA" id="ARBA00008031"/>
    </source>
</evidence>
<dbReference type="PANTHER" id="PTHR48073">
    <property type="entry name" value="O-SUCCINYLBENZOATE SYNTHASE-RELATED"/>
    <property type="match status" value="1"/>
</dbReference>
<dbReference type="Proteomes" id="UP000253570">
    <property type="component" value="Unassembled WGS sequence"/>
</dbReference>
<dbReference type="SUPFAM" id="SSF54826">
    <property type="entry name" value="Enolase N-terminal domain-like"/>
    <property type="match status" value="1"/>
</dbReference>
<dbReference type="GO" id="GO:0046872">
    <property type="term" value="F:metal ion binding"/>
    <property type="evidence" value="ECO:0007669"/>
    <property type="project" value="UniProtKB-KW"/>
</dbReference>
<evidence type="ECO:0000256" key="3">
    <source>
        <dbReference type="ARBA" id="ARBA00022723"/>
    </source>
</evidence>
<dbReference type="GO" id="GO:0016854">
    <property type="term" value="F:racemase and epimerase activity"/>
    <property type="evidence" value="ECO:0007669"/>
    <property type="project" value="UniProtKB-ARBA"/>
</dbReference>
<dbReference type="PANTHER" id="PTHR48073:SF2">
    <property type="entry name" value="O-SUCCINYLBENZOATE SYNTHASE"/>
    <property type="match status" value="1"/>
</dbReference>
<keyword evidence="4" id="KW-0460">Magnesium</keyword>
<evidence type="ECO:0000259" key="6">
    <source>
        <dbReference type="SMART" id="SM00922"/>
    </source>
</evidence>
<dbReference type="InterPro" id="IPR013342">
    <property type="entry name" value="Mandelate_racemase_C"/>
</dbReference>
<comment type="similarity">
    <text evidence="2">Belongs to the mandelate racemase/muconate lactonizing enzyme family.</text>
</comment>
<accession>A0A368DRX4</accession>
<dbReference type="InterPro" id="IPR036849">
    <property type="entry name" value="Enolase-like_C_sf"/>
</dbReference>
<evidence type="ECO:0000313" key="8">
    <source>
        <dbReference type="Proteomes" id="UP000253570"/>
    </source>
</evidence>
<dbReference type="SMART" id="SM00922">
    <property type="entry name" value="MR_MLE"/>
    <property type="match status" value="1"/>
</dbReference>
<keyword evidence="5" id="KW-0413">Isomerase</keyword>
<name>A0A368DRX4_9PROT</name>
<organism evidence="7 8">
    <name type="scientific">PS1 clade bacterium</name>
    <dbReference type="NCBI Taxonomy" id="2175152"/>
    <lineage>
        <taxon>Bacteria</taxon>
        <taxon>Pseudomonadati</taxon>
        <taxon>Pseudomonadota</taxon>
        <taxon>Alphaproteobacteria</taxon>
        <taxon>PS1 clade</taxon>
    </lineage>
</organism>
<comment type="cofactor">
    <cofactor evidence="1">
        <name>Mg(2+)</name>
        <dbReference type="ChEBI" id="CHEBI:18420"/>
    </cofactor>
</comment>
<dbReference type="AlphaFoldDB" id="A0A368DRX4"/>
<dbReference type="Gene3D" id="3.20.20.120">
    <property type="entry name" value="Enolase-like C-terminal domain"/>
    <property type="match status" value="1"/>
</dbReference>
<dbReference type="InterPro" id="IPR029017">
    <property type="entry name" value="Enolase-like_N"/>
</dbReference>
<protein>
    <recommendedName>
        <fullName evidence="6">Mandelate racemase/muconate lactonizing enzyme C-terminal domain-containing protein</fullName>
    </recommendedName>
</protein>
<feature type="domain" description="Mandelate racemase/muconate lactonizing enzyme C-terminal" evidence="6">
    <location>
        <begin position="141"/>
        <end position="237"/>
    </location>
</feature>
<keyword evidence="3" id="KW-0479">Metal-binding</keyword>
<sequence length="367" mass="40298">MFKIKKIETFIIQVPLHVPLKMSGVSIEHCDNMVVKVSADNGMVGWGEAPYAPFFNGEITRGMIAVVDFMKERLIDVEVKNIDEIKDILAVTIYGNSGAKSAIDMALHDLSGKILNKPLYDILGGSKREKVPMIWLVAGGEDEFKLLKERIDLGFVSFKLKVGTNEVTKDIERAYEAQKILDHNYTLSADANQGFNREDALTFSSKTGDIGLDFFEQPVTGKDIDTMVECNARSYAPIGVDEGIHNIDDIKIHHDRKAANGGSLKMIKFGGVAQLFEAANLMHSYDMHINLAGKAANTSIGSAAIAHFTRALPSLDWDASLSSQYLSDDIAENPVKVIEGHIITPDDGPGLGINIDEDKLNQYSIKL</sequence>
<dbReference type="GO" id="GO:0006518">
    <property type="term" value="P:peptide metabolic process"/>
    <property type="evidence" value="ECO:0007669"/>
    <property type="project" value="UniProtKB-ARBA"/>
</dbReference>
<evidence type="ECO:0000256" key="1">
    <source>
        <dbReference type="ARBA" id="ARBA00001946"/>
    </source>
</evidence>
<evidence type="ECO:0000313" key="7">
    <source>
        <dbReference type="EMBL" id="RCL74569.1"/>
    </source>
</evidence>
<evidence type="ECO:0000256" key="5">
    <source>
        <dbReference type="ARBA" id="ARBA00023235"/>
    </source>
</evidence>
<dbReference type="EMBL" id="QOQD01000001">
    <property type="protein sequence ID" value="RCL74569.1"/>
    <property type="molecule type" value="Genomic_DNA"/>
</dbReference>
<dbReference type="FunFam" id="3.30.390.10:FF:000009">
    <property type="entry name" value="Hydrophobic dipeptide epimerase"/>
    <property type="match status" value="1"/>
</dbReference>
<dbReference type="SFLD" id="SFLDS00001">
    <property type="entry name" value="Enolase"/>
    <property type="match status" value="1"/>
</dbReference>
<gene>
    <name evidence="7" type="ORF">DBW71_00035</name>
</gene>
<dbReference type="Gene3D" id="3.30.390.10">
    <property type="entry name" value="Enolase-like, N-terminal domain"/>
    <property type="match status" value="1"/>
</dbReference>
<dbReference type="Pfam" id="PF13378">
    <property type="entry name" value="MR_MLE_C"/>
    <property type="match status" value="1"/>
</dbReference>
<dbReference type="SUPFAM" id="SSF51604">
    <property type="entry name" value="Enolase C-terminal domain-like"/>
    <property type="match status" value="1"/>
</dbReference>
<dbReference type="SFLD" id="SFLDG00180">
    <property type="entry name" value="muconate_cycloisomerase"/>
    <property type="match status" value="1"/>
</dbReference>
<comment type="caution">
    <text evidence="7">The sequence shown here is derived from an EMBL/GenBank/DDBJ whole genome shotgun (WGS) entry which is preliminary data.</text>
</comment>
<dbReference type="InterPro" id="IPR029065">
    <property type="entry name" value="Enolase_C-like"/>
</dbReference>
<proteinExistence type="inferred from homology"/>
<dbReference type="Pfam" id="PF02746">
    <property type="entry name" value="MR_MLE_N"/>
    <property type="match status" value="1"/>
</dbReference>
<dbReference type="InterPro" id="IPR013341">
    <property type="entry name" value="Mandelate_racemase_N_dom"/>
</dbReference>